<feature type="region of interest" description="Disordered" evidence="1">
    <location>
        <begin position="1"/>
        <end position="20"/>
    </location>
</feature>
<dbReference type="Pfam" id="PF13671">
    <property type="entry name" value="AAA_33"/>
    <property type="match status" value="1"/>
</dbReference>
<dbReference type="Proteomes" id="UP001241758">
    <property type="component" value="Unassembled WGS sequence"/>
</dbReference>
<accession>A0ABT6WIP8</accession>
<evidence type="ECO:0000313" key="2">
    <source>
        <dbReference type="EMBL" id="MDI6099604.1"/>
    </source>
</evidence>
<dbReference type="SUPFAM" id="SSF52540">
    <property type="entry name" value="P-loop containing nucleoside triphosphate hydrolases"/>
    <property type="match status" value="1"/>
</dbReference>
<reference evidence="2 3" key="1">
    <citation type="submission" date="2023-05" db="EMBL/GenBank/DDBJ databases">
        <title>Actinoplanes sp. NEAU-A12 genome sequencing.</title>
        <authorList>
            <person name="Wang Z.-S."/>
        </authorList>
    </citation>
    <scope>NUCLEOTIDE SEQUENCE [LARGE SCALE GENOMIC DNA]</scope>
    <source>
        <strain evidence="2 3">NEAU-A12</strain>
    </source>
</reference>
<comment type="caution">
    <text evidence="2">The sequence shown here is derived from an EMBL/GenBank/DDBJ whole genome shotgun (WGS) entry which is preliminary data.</text>
</comment>
<protein>
    <submittedName>
        <fullName evidence="2">Zeta toxin family protein</fullName>
    </submittedName>
</protein>
<dbReference type="EMBL" id="JASCTH010000007">
    <property type="protein sequence ID" value="MDI6099604.1"/>
    <property type="molecule type" value="Genomic_DNA"/>
</dbReference>
<name>A0ABT6WIP8_9ACTN</name>
<dbReference type="InterPro" id="IPR027417">
    <property type="entry name" value="P-loop_NTPase"/>
</dbReference>
<sequence>MASSPDAAGPAAVPHGGLGGEIGSEPTLVVVRGNSGSGKTTTAREVRRRYGRGCALIEQDHLRRIILREHGGLGPDAVAPSFITATTRAALEGGYHVVLEGILDTGEYGGPLRRLIAEHTGPAACFYLDVSFDETVRRHRRREEPIAVTADMMRGWYTSRDLLGVPGERVISETTGFEEAVTEILHGSGLAAAAALTPCPARCPRCAAKSSGSSAVV</sequence>
<evidence type="ECO:0000313" key="3">
    <source>
        <dbReference type="Proteomes" id="UP001241758"/>
    </source>
</evidence>
<dbReference type="Gene3D" id="3.40.50.300">
    <property type="entry name" value="P-loop containing nucleotide triphosphate hydrolases"/>
    <property type="match status" value="1"/>
</dbReference>
<keyword evidence="3" id="KW-1185">Reference proteome</keyword>
<organism evidence="2 3">
    <name type="scientific">Actinoplanes sandaracinus</name>
    <dbReference type="NCBI Taxonomy" id="3045177"/>
    <lineage>
        <taxon>Bacteria</taxon>
        <taxon>Bacillati</taxon>
        <taxon>Actinomycetota</taxon>
        <taxon>Actinomycetes</taxon>
        <taxon>Micromonosporales</taxon>
        <taxon>Micromonosporaceae</taxon>
        <taxon>Actinoplanes</taxon>
    </lineage>
</organism>
<proteinExistence type="predicted"/>
<evidence type="ECO:0000256" key="1">
    <source>
        <dbReference type="SAM" id="MobiDB-lite"/>
    </source>
</evidence>
<gene>
    <name evidence="2" type="ORF">QLQ12_13455</name>
</gene>